<evidence type="ECO:0000256" key="8">
    <source>
        <dbReference type="ARBA" id="ARBA00022884"/>
    </source>
</evidence>
<keyword evidence="6" id="KW-0863">Zinc-finger</keyword>
<dbReference type="InterPro" id="IPR035979">
    <property type="entry name" value="RBD_domain_sf"/>
</dbReference>
<feature type="region of interest" description="Disordered" evidence="11">
    <location>
        <begin position="360"/>
        <end position="391"/>
    </location>
</feature>
<name>A0A7D9I2Y3_PARCT</name>
<comment type="caution">
    <text evidence="12">The sequence shown here is derived from an EMBL/GenBank/DDBJ whole genome shotgun (WGS) entry which is preliminary data.</text>
</comment>
<dbReference type="GO" id="GO:0008270">
    <property type="term" value="F:zinc ion binding"/>
    <property type="evidence" value="ECO:0007669"/>
    <property type="project" value="UniProtKB-KW"/>
</dbReference>
<evidence type="ECO:0000256" key="2">
    <source>
        <dbReference type="ARBA" id="ARBA00008024"/>
    </source>
</evidence>
<evidence type="ECO:0000256" key="1">
    <source>
        <dbReference type="ARBA" id="ARBA00004123"/>
    </source>
</evidence>
<dbReference type="GO" id="GO:0036002">
    <property type="term" value="F:pre-mRNA binding"/>
    <property type="evidence" value="ECO:0007669"/>
    <property type="project" value="TreeGrafter"/>
</dbReference>
<dbReference type="GO" id="GO:0006397">
    <property type="term" value="P:mRNA processing"/>
    <property type="evidence" value="ECO:0007669"/>
    <property type="project" value="UniProtKB-KW"/>
</dbReference>
<evidence type="ECO:0000313" key="12">
    <source>
        <dbReference type="EMBL" id="CAB4000056.1"/>
    </source>
</evidence>
<dbReference type="SUPFAM" id="SSF54928">
    <property type="entry name" value="RNA-binding domain, RBD"/>
    <property type="match status" value="1"/>
</dbReference>
<accession>A0A7D9I2Y3</accession>
<dbReference type="PANTHER" id="PTHR14089">
    <property type="entry name" value="PRE-MRNA-SPLICING FACTOR RBM22"/>
    <property type="match status" value="1"/>
</dbReference>
<evidence type="ECO:0000256" key="3">
    <source>
        <dbReference type="ARBA" id="ARBA00022664"/>
    </source>
</evidence>
<evidence type="ECO:0000313" key="13">
    <source>
        <dbReference type="Proteomes" id="UP001152795"/>
    </source>
</evidence>
<comment type="similarity">
    <text evidence="2">Belongs to the RRM CWC2 family.</text>
</comment>
<keyword evidence="7" id="KW-0862">Zinc</keyword>
<dbReference type="GO" id="GO:0071006">
    <property type="term" value="C:U2-type catalytic step 1 spliceosome"/>
    <property type="evidence" value="ECO:0007669"/>
    <property type="project" value="TreeGrafter"/>
</dbReference>
<dbReference type="Pfam" id="PF16131">
    <property type="entry name" value="Torus"/>
    <property type="match status" value="1"/>
</dbReference>
<dbReference type="GO" id="GO:0008380">
    <property type="term" value="P:RNA splicing"/>
    <property type="evidence" value="ECO:0007669"/>
    <property type="project" value="UniProtKB-KW"/>
</dbReference>
<keyword evidence="4" id="KW-0479">Metal-binding</keyword>
<evidence type="ECO:0000256" key="5">
    <source>
        <dbReference type="ARBA" id="ARBA00022728"/>
    </source>
</evidence>
<evidence type="ECO:0000256" key="7">
    <source>
        <dbReference type="ARBA" id="ARBA00022833"/>
    </source>
</evidence>
<dbReference type="InterPro" id="IPR001202">
    <property type="entry name" value="WW_dom"/>
</dbReference>
<evidence type="ECO:0000256" key="9">
    <source>
        <dbReference type="ARBA" id="ARBA00023187"/>
    </source>
</evidence>
<proteinExistence type="inferred from homology"/>
<keyword evidence="9" id="KW-0508">mRNA splicing</keyword>
<keyword evidence="3" id="KW-0507">mRNA processing</keyword>
<dbReference type="Pfam" id="PF00076">
    <property type="entry name" value="RRM_1"/>
    <property type="match status" value="1"/>
</dbReference>
<dbReference type="InterPro" id="IPR034181">
    <property type="entry name" value="Cwc2_RRM"/>
</dbReference>
<dbReference type="OrthoDB" id="10251848at2759"/>
<dbReference type="FunFam" id="3.30.70.330:FF:000718">
    <property type="entry name" value="Pre-mRNA-splicing factor CWC2"/>
    <property type="match status" value="1"/>
</dbReference>
<dbReference type="SMART" id="SM00360">
    <property type="entry name" value="RRM"/>
    <property type="match status" value="1"/>
</dbReference>
<keyword evidence="5" id="KW-0747">Spliceosome</keyword>
<dbReference type="InterPro" id="IPR000504">
    <property type="entry name" value="RRM_dom"/>
</dbReference>
<dbReference type="InterPro" id="IPR012677">
    <property type="entry name" value="Nucleotide-bd_a/b_plait_sf"/>
</dbReference>
<dbReference type="AlphaFoldDB" id="A0A7D9I2Y3"/>
<dbReference type="GO" id="GO:0071007">
    <property type="term" value="C:U2-type catalytic step 2 spliceosome"/>
    <property type="evidence" value="ECO:0007669"/>
    <property type="project" value="TreeGrafter"/>
</dbReference>
<evidence type="ECO:0000256" key="10">
    <source>
        <dbReference type="ARBA" id="ARBA00023242"/>
    </source>
</evidence>
<dbReference type="InterPro" id="IPR039171">
    <property type="entry name" value="Cwc2/Slt11"/>
</dbReference>
<dbReference type="GO" id="GO:0017070">
    <property type="term" value="F:U6 snRNA binding"/>
    <property type="evidence" value="ECO:0007669"/>
    <property type="project" value="TreeGrafter"/>
</dbReference>
<keyword evidence="8" id="KW-0694">RNA-binding</keyword>
<keyword evidence="13" id="KW-1185">Reference proteome</keyword>
<organism evidence="12 13">
    <name type="scientific">Paramuricea clavata</name>
    <name type="common">Red gorgonian</name>
    <name type="synonym">Violescent sea-whip</name>
    <dbReference type="NCBI Taxonomy" id="317549"/>
    <lineage>
        <taxon>Eukaryota</taxon>
        <taxon>Metazoa</taxon>
        <taxon>Cnidaria</taxon>
        <taxon>Anthozoa</taxon>
        <taxon>Octocorallia</taxon>
        <taxon>Malacalcyonacea</taxon>
        <taxon>Plexauridae</taxon>
        <taxon>Paramuricea</taxon>
    </lineage>
</organism>
<dbReference type="GO" id="GO:0000974">
    <property type="term" value="C:Prp19 complex"/>
    <property type="evidence" value="ECO:0007669"/>
    <property type="project" value="TreeGrafter"/>
</dbReference>
<dbReference type="Proteomes" id="UP001152795">
    <property type="component" value="Unassembled WGS sequence"/>
</dbReference>
<dbReference type="InterPro" id="IPR036020">
    <property type="entry name" value="WW_dom_sf"/>
</dbReference>
<protein>
    <submittedName>
        <fullName evidence="12">Pre-mRNA-splicing factor cwc2</fullName>
    </submittedName>
</protein>
<dbReference type="EMBL" id="CACRXK020003744">
    <property type="protein sequence ID" value="CAB4000056.1"/>
    <property type="molecule type" value="Genomic_DNA"/>
</dbReference>
<dbReference type="CDD" id="cd12360">
    <property type="entry name" value="RRM_cwf2"/>
    <property type="match status" value="1"/>
</dbReference>
<dbReference type="PROSITE" id="PS50103">
    <property type="entry name" value="ZF_C3H1"/>
    <property type="match status" value="1"/>
</dbReference>
<dbReference type="CDD" id="cd00201">
    <property type="entry name" value="WW"/>
    <property type="match status" value="1"/>
</dbReference>
<dbReference type="PROSITE" id="PS50102">
    <property type="entry name" value="RRM"/>
    <property type="match status" value="1"/>
</dbReference>
<dbReference type="InterPro" id="IPR032297">
    <property type="entry name" value="Torus"/>
</dbReference>
<dbReference type="PROSITE" id="PS50020">
    <property type="entry name" value="WW_DOMAIN_2"/>
    <property type="match status" value="1"/>
</dbReference>
<dbReference type="PANTHER" id="PTHR14089:SF2">
    <property type="entry name" value="PRE-MRNA-SPLICING FACTOR CWC2"/>
    <property type="match status" value="1"/>
</dbReference>
<sequence>MAGQSYHTNTNYYYGNTVNTMSYGSTFNAAYQGQGPFEERSCWRELYDYQSGYWYYQNLLTNTTQWEKPEGWDSWPTNREEIQTNDDSSHGSGLSIFRQTSNEIEIKNTEYGKREARRQIDPDEAKKIHWRPEGANEYNIWYDKWIGDHWKGTKDEGPAETRCCVSKDAGHTKAKLLDPKRKKTYFCIYFARGCCQHGSECGFYHLVPTDKDAKRIDMVHDVFGRERHKLHSDNMGGVGSFEKDCRTLYVGRLGKHKELENILWKEFGEWGEIEDIRVISKRQIAFVRYKNRVNSEFAKIAMSDQKLDGQEVLNVRWAYDDPNPKVRKQKTEEDRDAVRAAIYAKLDDEEPQPKRLCSEGIIGAYPNTDDQYPDSAAGPQTREQIEQEQVLQQVKQDCSRLDEAFKRLESSRYT</sequence>
<dbReference type="PROSITE" id="PS01159">
    <property type="entry name" value="WW_DOMAIN_1"/>
    <property type="match status" value="1"/>
</dbReference>
<evidence type="ECO:0000256" key="4">
    <source>
        <dbReference type="ARBA" id="ARBA00022723"/>
    </source>
</evidence>
<dbReference type="Gene3D" id="3.30.70.330">
    <property type="match status" value="1"/>
</dbReference>
<reference evidence="12" key="1">
    <citation type="submission" date="2020-04" db="EMBL/GenBank/DDBJ databases">
        <authorList>
            <person name="Alioto T."/>
            <person name="Alioto T."/>
            <person name="Gomez Garrido J."/>
        </authorList>
    </citation>
    <scope>NUCLEOTIDE SEQUENCE</scope>
    <source>
        <strain evidence="12">A484AB</strain>
    </source>
</reference>
<evidence type="ECO:0000256" key="6">
    <source>
        <dbReference type="ARBA" id="ARBA00022771"/>
    </source>
</evidence>
<keyword evidence="10" id="KW-0539">Nucleus</keyword>
<gene>
    <name evidence="12" type="ORF">PACLA_8A077272</name>
</gene>
<comment type="subcellular location">
    <subcellularLocation>
        <location evidence="1">Nucleus</location>
    </subcellularLocation>
</comment>
<dbReference type="SUPFAM" id="SSF51045">
    <property type="entry name" value="WW domain"/>
    <property type="match status" value="1"/>
</dbReference>
<evidence type="ECO:0000256" key="11">
    <source>
        <dbReference type="SAM" id="MobiDB-lite"/>
    </source>
</evidence>
<dbReference type="InterPro" id="IPR000571">
    <property type="entry name" value="Znf_CCCH"/>
</dbReference>